<feature type="region of interest" description="Disordered" evidence="1">
    <location>
        <begin position="45"/>
        <end position="67"/>
    </location>
</feature>
<dbReference type="RefSeq" id="XP_043003575.1">
    <property type="nucleotide sequence ID" value="XM_043158231.1"/>
</dbReference>
<comment type="caution">
    <text evidence="2">The sequence shown here is derived from an EMBL/GenBank/DDBJ whole genome shotgun (WGS) entry which is preliminary data.</text>
</comment>
<keyword evidence="3" id="KW-1185">Reference proteome</keyword>
<dbReference type="GeneID" id="66082160"/>
<feature type="compositionally biased region" description="Low complexity" evidence="1">
    <location>
        <begin position="120"/>
        <end position="136"/>
    </location>
</feature>
<accession>A0A9P7RNW1</accession>
<dbReference type="EMBL" id="CM032189">
    <property type="protein sequence ID" value="KAG7087104.1"/>
    <property type="molecule type" value="Genomic_DNA"/>
</dbReference>
<evidence type="ECO:0000313" key="2">
    <source>
        <dbReference type="EMBL" id="KAG7087104.1"/>
    </source>
</evidence>
<dbReference type="KEGG" id="more:E1B28_013085"/>
<reference evidence="2" key="1">
    <citation type="journal article" date="2021" name="Genome Biol. Evol.">
        <title>The assembled and annotated genome of the fairy-ring fungus Marasmius oreades.</title>
        <authorList>
            <person name="Hiltunen M."/>
            <person name="Ament-Velasquez S.L."/>
            <person name="Johannesson H."/>
        </authorList>
    </citation>
    <scope>NUCLEOTIDE SEQUENCE</scope>
    <source>
        <strain evidence="2">03SP1</strain>
    </source>
</reference>
<dbReference type="Proteomes" id="UP001049176">
    <property type="component" value="Chromosome 9"/>
</dbReference>
<protein>
    <submittedName>
        <fullName evidence="2">Uncharacterized protein</fullName>
    </submittedName>
</protein>
<organism evidence="2 3">
    <name type="scientific">Marasmius oreades</name>
    <name type="common">fairy-ring Marasmius</name>
    <dbReference type="NCBI Taxonomy" id="181124"/>
    <lineage>
        <taxon>Eukaryota</taxon>
        <taxon>Fungi</taxon>
        <taxon>Dikarya</taxon>
        <taxon>Basidiomycota</taxon>
        <taxon>Agaricomycotina</taxon>
        <taxon>Agaricomycetes</taxon>
        <taxon>Agaricomycetidae</taxon>
        <taxon>Agaricales</taxon>
        <taxon>Marasmiineae</taxon>
        <taxon>Marasmiaceae</taxon>
        <taxon>Marasmius</taxon>
    </lineage>
</organism>
<feature type="compositionally biased region" description="Polar residues" evidence="1">
    <location>
        <begin position="97"/>
        <end position="106"/>
    </location>
</feature>
<dbReference type="AlphaFoldDB" id="A0A9P7RNW1"/>
<proteinExistence type="predicted"/>
<sequence>MTRRFCSPRMHLPSHSSTTQNDEFDQVNMDESWTASMCKEIDKIEATSATGPLPRKRQLSPTKNAPISTRVLAEKCKMEAEEEAAAMPLSLTTLMPSVSTPSTPLQTPAVPTPTLADSIPQLPSPLTSKPPSTSMPQRRSPFEPPNPFLHGNTMPFLSKFGAPASAGFLATPAPPLHAPQPPLPTPYHALPPQFFASTVPSFLQHLQFNHPSLKSETPSTNILPSPQIMPIPSTKKDDATPASLTVLPPTTSLLRTCGMTRNRTEPKGETIRLDIRYVLKDILKRNDLR</sequence>
<name>A0A9P7RNW1_9AGAR</name>
<evidence type="ECO:0000256" key="1">
    <source>
        <dbReference type="SAM" id="MobiDB-lite"/>
    </source>
</evidence>
<feature type="region of interest" description="Disordered" evidence="1">
    <location>
        <begin position="97"/>
        <end position="140"/>
    </location>
</feature>
<evidence type="ECO:0000313" key="3">
    <source>
        <dbReference type="Proteomes" id="UP001049176"/>
    </source>
</evidence>
<gene>
    <name evidence="2" type="ORF">E1B28_013085</name>
</gene>
<feature type="region of interest" description="Disordered" evidence="1">
    <location>
        <begin position="1"/>
        <end position="22"/>
    </location>
</feature>